<protein>
    <submittedName>
        <fullName evidence="1">Uncharacterized protein</fullName>
    </submittedName>
</protein>
<dbReference type="OMA" id="WCLLVIQ"/>
<dbReference type="Proteomes" id="UP000006591">
    <property type="component" value="Chromosome 6"/>
</dbReference>
<sequence length="103" mass="11135">MPLLGRLPTRTRPPPLFLWCLLVIQNMSRYMRGANLQDGEAASSDEQEGEVPVLHDDAAEAGEDGVVEGARVHGEDAGHGAIDAATTASLRCEVRVDERQGKR</sequence>
<keyword evidence="2" id="KW-1185">Reference proteome</keyword>
<organism evidence="1">
    <name type="scientific">Oryza nivara</name>
    <name type="common">Indian wild rice</name>
    <name type="synonym">Oryza sativa f. spontanea</name>
    <dbReference type="NCBI Taxonomy" id="4536"/>
    <lineage>
        <taxon>Eukaryota</taxon>
        <taxon>Viridiplantae</taxon>
        <taxon>Streptophyta</taxon>
        <taxon>Embryophyta</taxon>
        <taxon>Tracheophyta</taxon>
        <taxon>Spermatophyta</taxon>
        <taxon>Magnoliopsida</taxon>
        <taxon>Liliopsida</taxon>
        <taxon>Poales</taxon>
        <taxon>Poaceae</taxon>
        <taxon>BOP clade</taxon>
        <taxon>Oryzoideae</taxon>
        <taxon>Oryzeae</taxon>
        <taxon>Oryzinae</taxon>
        <taxon>Oryza</taxon>
    </lineage>
</organism>
<reference evidence="1" key="2">
    <citation type="submission" date="2018-04" db="EMBL/GenBank/DDBJ databases">
        <title>OnivRS2 (Oryza nivara Reference Sequence Version 2).</title>
        <authorList>
            <person name="Zhang J."/>
            <person name="Kudrna D."/>
            <person name="Lee S."/>
            <person name="Talag J."/>
            <person name="Rajasekar S."/>
            <person name="Welchert J."/>
            <person name="Hsing Y.-I."/>
            <person name="Wing R.A."/>
        </authorList>
    </citation>
    <scope>NUCLEOTIDE SEQUENCE [LARGE SCALE GENOMIC DNA]</scope>
    <source>
        <strain evidence="1">SL10</strain>
    </source>
</reference>
<evidence type="ECO:0000313" key="2">
    <source>
        <dbReference type="Proteomes" id="UP000006591"/>
    </source>
</evidence>
<accession>A0A0E0HQZ5</accession>
<dbReference type="AlphaFoldDB" id="A0A0E0HQZ5"/>
<reference evidence="1" key="1">
    <citation type="submission" date="2015-04" db="UniProtKB">
        <authorList>
            <consortium name="EnsemblPlants"/>
        </authorList>
    </citation>
    <scope>IDENTIFICATION</scope>
    <source>
        <strain evidence="1">SL10</strain>
    </source>
</reference>
<dbReference type="EnsemblPlants" id="ONIVA06G17900.1">
    <property type="protein sequence ID" value="ONIVA06G17900.1"/>
    <property type="gene ID" value="ONIVA06G17900"/>
</dbReference>
<evidence type="ECO:0000313" key="1">
    <source>
        <dbReference type="EnsemblPlants" id="ONIVA06G17900.1"/>
    </source>
</evidence>
<dbReference type="Gramene" id="ONIVA06G17900.1">
    <property type="protein sequence ID" value="ONIVA06G17900.1"/>
    <property type="gene ID" value="ONIVA06G17900"/>
</dbReference>
<dbReference type="HOGENOM" id="CLU_2487344_0_0_1"/>
<proteinExistence type="predicted"/>
<name>A0A0E0HQZ5_ORYNI</name>